<dbReference type="eggNOG" id="COG3668">
    <property type="taxonomic scope" value="Bacteria"/>
</dbReference>
<dbReference type="EMBL" id="AWGB01000033">
    <property type="protein sequence ID" value="ESQ88840.1"/>
    <property type="molecule type" value="Genomic_DNA"/>
</dbReference>
<evidence type="ECO:0000256" key="2">
    <source>
        <dbReference type="ARBA" id="ARBA00022649"/>
    </source>
</evidence>
<reference evidence="3 4" key="1">
    <citation type="journal article" date="2014" name="Nature">
        <title>Sequential evolution of bacterial morphology by co-option of a developmental regulator.</title>
        <authorList>
            <person name="Jiang C."/>
            <person name="Brown P.J."/>
            <person name="Ducret A."/>
            <person name="Brun Y.V."/>
        </authorList>
    </citation>
    <scope>NUCLEOTIDE SEQUENCE [LARGE SCALE GENOMIC DNA]</scope>
    <source>
        <strain evidence="3 4">DSM 16100</strain>
    </source>
</reference>
<dbReference type="AlphaFoldDB" id="V4PTF8"/>
<organism evidence="3 4">
    <name type="scientific">Asticcacaulis benevestitus DSM 16100 = ATCC BAA-896</name>
    <dbReference type="NCBI Taxonomy" id="1121022"/>
    <lineage>
        <taxon>Bacteria</taxon>
        <taxon>Pseudomonadati</taxon>
        <taxon>Pseudomonadota</taxon>
        <taxon>Alphaproteobacteria</taxon>
        <taxon>Caulobacterales</taxon>
        <taxon>Caulobacteraceae</taxon>
        <taxon>Asticcacaulis</taxon>
    </lineage>
</organism>
<dbReference type="Gene3D" id="3.30.2310.20">
    <property type="entry name" value="RelE-like"/>
    <property type="match status" value="1"/>
</dbReference>
<sequence length="90" mass="10459">MRIVWTVCARQKRDQAIEYVAQESLRPAFNQLNEIELQADRLLEHPNMGRPGKIRGTRELVIRHTPFIIGCRVKGDVVQIVRFLHGAQNR</sequence>
<protein>
    <recommendedName>
        <fullName evidence="5">Plasmid stabilization protein ParE</fullName>
    </recommendedName>
</protein>
<proteinExistence type="inferred from homology"/>
<evidence type="ECO:0008006" key="5">
    <source>
        <dbReference type="Google" id="ProtNLM"/>
    </source>
</evidence>
<evidence type="ECO:0000313" key="3">
    <source>
        <dbReference type="EMBL" id="ESQ88840.1"/>
    </source>
</evidence>
<accession>V4PTF8</accession>
<dbReference type="RefSeq" id="WP_018083027.1">
    <property type="nucleotide sequence ID" value="NZ_AQWM01000022.1"/>
</dbReference>
<dbReference type="OrthoDB" id="595470at2"/>
<dbReference type="InterPro" id="IPR035093">
    <property type="entry name" value="RelE/ParE_toxin_dom_sf"/>
</dbReference>
<name>V4PTF8_9CAUL</name>
<dbReference type="STRING" id="1121022.GCA_000376105_03353"/>
<evidence type="ECO:0000256" key="1">
    <source>
        <dbReference type="ARBA" id="ARBA00006226"/>
    </source>
</evidence>
<evidence type="ECO:0000313" key="4">
    <source>
        <dbReference type="Proteomes" id="UP000017837"/>
    </source>
</evidence>
<comment type="caution">
    <text evidence="3">The sequence shown here is derived from an EMBL/GenBank/DDBJ whole genome shotgun (WGS) entry which is preliminary data.</text>
</comment>
<dbReference type="InterPro" id="IPR051803">
    <property type="entry name" value="TA_system_RelE-like_toxin"/>
</dbReference>
<dbReference type="NCBIfam" id="TIGR02385">
    <property type="entry name" value="RelE_StbE"/>
    <property type="match status" value="1"/>
</dbReference>
<dbReference type="PANTHER" id="PTHR33755">
    <property type="entry name" value="TOXIN PARE1-RELATED"/>
    <property type="match status" value="1"/>
</dbReference>
<dbReference type="PATRIC" id="fig|1121022.4.peg.3080"/>
<dbReference type="Pfam" id="PF05016">
    <property type="entry name" value="ParE_toxin"/>
    <property type="match status" value="1"/>
</dbReference>
<keyword evidence="2" id="KW-1277">Toxin-antitoxin system</keyword>
<gene>
    <name evidence="3" type="ORF">ABENE_15130</name>
</gene>
<keyword evidence="4" id="KW-1185">Reference proteome</keyword>
<comment type="similarity">
    <text evidence="1">Belongs to the RelE toxin family.</text>
</comment>
<dbReference type="InterPro" id="IPR007712">
    <property type="entry name" value="RelE/ParE_toxin"/>
</dbReference>
<dbReference type="PANTHER" id="PTHR33755:SF6">
    <property type="entry name" value="PLASMID STABILIZATION SYSTEM PROTEIN"/>
    <property type="match status" value="1"/>
</dbReference>
<dbReference type="Proteomes" id="UP000017837">
    <property type="component" value="Unassembled WGS sequence"/>
</dbReference>